<comment type="cofactor">
    <cofactor evidence="3">
        <name>Cu cation</name>
        <dbReference type="ChEBI" id="CHEBI:23378"/>
    </cofactor>
    <text evidence="3">Binds 1 copper ion per subunit.</text>
</comment>
<keyword evidence="7" id="KW-1185">Reference proteome</keyword>
<dbReference type="AlphaFoldDB" id="A0A0K2SQ47"/>
<accession>A0A0K2SQ47</accession>
<reference evidence="7" key="2">
    <citation type="journal article" date="2016" name="Int. J. Syst. Evol. Microbiol.">
        <title>Complete genome sequence and cell structure of Limnochorda pilosa, a Gram-negative spore-former within the phylum Firmicutes.</title>
        <authorList>
            <person name="Watanabe M."/>
            <person name="Kojima H."/>
            <person name="Fukui M."/>
        </authorList>
    </citation>
    <scope>NUCLEOTIDE SEQUENCE [LARGE SCALE GENOMIC DNA]</scope>
    <source>
        <strain evidence="7">HC45</strain>
    </source>
</reference>
<dbReference type="SUPFAM" id="SSF49329">
    <property type="entry name" value="Cu,Zn superoxide dismutase-like"/>
    <property type="match status" value="1"/>
</dbReference>
<dbReference type="EC" id="1.15.1.1" evidence="3"/>
<dbReference type="Pfam" id="PF00080">
    <property type="entry name" value="Sod_Cu"/>
    <property type="match status" value="1"/>
</dbReference>
<keyword evidence="3" id="KW-0862">Zinc</keyword>
<reference evidence="7" key="1">
    <citation type="submission" date="2015-07" db="EMBL/GenBank/DDBJ databases">
        <title>Complete genome sequence and phylogenetic analysis of Limnochorda pilosa.</title>
        <authorList>
            <person name="Watanabe M."/>
            <person name="Kojima H."/>
            <person name="Fukui M."/>
        </authorList>
    </citation>
    <scope>NUCLEOTIDE SEQUENCE [LARGE SCALE GENOMIC DNA]</scope>
    <source>
        <strain evidence="7">HC45</strain>
    </source>
</reference>
<evidence type="ECO:0000256" key="2">
    <source>
        <dbReference type="ARBA" id="ARBA00024900"/>
    </source>
</evidence>
<evidence type="ECO:0000256" key="3">
    <source>
        <dbReference type="RuleBase" id="RU000393"/>
    </source>
</evidence>
<proteinExistence type="inferred from homology"/>
<sequence length="159" mass="16854">MSVYRWGFQARAAGASAELRGGPLAPQITGTMTLEAVPGGTRVTVRVQGLPGHRPGPPPTGPLGFHIHEKRTCEVGDPNDPFTAAGGHFNPDGEPHGNHAGDFPVLFSNDGTAEASFFTNRFRPQDVVGRSVIVHQHPDDYRTQPAGDSGPRLACGVIR</sequence>
<feature type="region of interest" description="Disordered" evidence="4">
    <location>
        <begin position="139"/>
        <end position="159"/>
    </location>
</feature>
<evidence type="ECO:0000256" key="4">
    <source>
        <dbReference type="SAM" id="MobiDB-lite"/>
    </source>
</evidence>
<comment type="cofactor">
    <cofactor evidence="3">
        <name>Zn(2+)</name>
        <dbReference type="ChEBI" id="CHEBI:29105"/>
    </cofactor>
    <text evidence="3">Binds 1 zinc ion per subunit.</text>
</comment>
<dbReference type="Proteomes" id="UP000065807">
    <property type="component" value="Chromosome"/>
</dbReference>
<comment type="function">
    <text evidence="2">Destroys radicals which are normally produced within the cells and which are toxic to biological systems. May play a role in favoring mycobacterial survival in phagocytes.</text>
</comment>
<dbReference type="GO" id="GO:0005507">
    <property type="term" value="F:copper ion binding"/>
    <property type="evidence" value="ECO:0007669"/>
    <property type="project" value="InterPro"/>
</dbReference>
<evidence type="ECO:0000256" key="1">
    <source>
        <dbReference type="ARBA" id="ARBA00010457"/>
    </source>
</evidence>
<dbReference type="Gene3D" id="2.60.40.200">
    <property type="entry name" value="Superoxide dismutase, copper/zinc binding domain"/>
    <property type="match status" value="1"/>
</dbReference>
<name>A0A0K2SQ47_LIMPI</name>
<keyword evidence="3" id="KW-0186">Copper</keyword>
<dbReference type="InterPro" id="IPR036423">
    <property type="entry name" value="SOD-like_Cu/Zn_dom_sf"/>
</dbReference>
<dbReference type="PANTHER" id="PTHR10003">
    <property type="entry name" value="SUPEROXIDE DISMUTASE CU-ZN -RELATED"/>
    <property type="match status" value="1"/>
</dbReference>
<evidence type="ECO:0000313" key="7">
    <source>
        <dbReference type="Proteomes" id="UP000065807"/>
    </source>
</evidence>
<protein>
    <recommendedName>
        <fullName evidence="3">Superoxide dismutase [Cu-Zn]</fullName>
        <ecNumber evidence="3">1.15.1.1</ecNumber>
    </recommendedName>
</protein>
<dbReference type="PATRIC" id="fig|1555112.3.peg.3472"/>
<dbReference type="GO" id="GO:0004784">
    <property type="term" value="F:superoxide dismutase activity"/>
    <property type="evidence" value="ECO:0007669"/>
    <property type="project" value="UniProtKB-EC"/>
</dbReference>
<dbReference type="InterPro" id="IPR001424">
    <property type="entry name" value="SOD_Cu_Zn_dom"/>
</dbReference>
<keyword evidence="3" id="KW-0479">Metal-binding</keyword>
<dbReference type="KEGG" id="lpil:LIP_3436"/>
<dbReference type="InterPro" id="IPR024134">
    <property type="entry name" value="SOD_Cu/Zn_/chaperone"/>
</dbReference>
<gene>
    <name evidence="6" type="ORF">LIP_3436</name>
</gene>
<dbReference type="InterPro" id="IPR018152">
    <property type="entry name" value="SOD_Cu/Zn_BS"/>
</dbReference>
<dbReference type="PROSITE" id="PS00332">
    <property type="entry name" value="SOD_CU_ZN_2"/>
    <property type="match status" value="1"/>
</dbReference>
<organism evidence="6 7">
    <name type="scientific">Limnochorda pilosa</name>
    <dbReference type="NCBI Taxonomy" id="1555112"/>
    <lineage>
        <taxon>Bacteria</taxon>
        <taxon>Bacillati</taxon>
        <taxon>Bacillota</taxon>
        <taxon>Limnochordia</taxon>
        <taxon>Limnochordales</taxon>
        <taxon>Limnochordaceae</taxon>
        <taxon>Limnochorda</taxon>
    </lineage>
</organism>
<dbReference type="EMBL" id="AP014924">
    <property type="protein sequence ID" value="BAS29248.1"/>
    <property type="molecule type" value="Genomic_DNA"/>
</dbReference>
<comment type="similarity">
    <text evidence="1 3">Belongs to the Cu-Zn superoxide dismutase family.</text>
</comment>
<keyword evidence="3" id="KW-0560">Oxidoreductase</keyword>
<comment type="catalytic activity">
    <reaction evidence="3">
        <text>2 superoxide + 2 H(+) = H2O2 + O2</text>
        <dbReference type="Rhea" id="RHEA:20696"/>
        <dbReference type="ChEBI" id="CHEBI:15378"/>
        <dbReference type="ChEBI" id="CHEBI:15379"/>
        <dbReference type="ChEBI" id="CHEBI:16240"/>
        <dbReference type="ChEBI" id="CHEBI:18421"/>
        <dbReference type="EC" id="1.15.1.1"/>
    </reaction>
</comment>
<feature type="domain" description="Superoxide dismutase copper/zinc binding" evidence="5">
    <location>
        <begin position="29"/>
        <end position="158"/>
    </location>
</feature>
<evidence type="ECO:0000259" key="5">
    <source>
        <dbReference type="Pfam" id="PF00080"/>
    </source>
</evidence>
<dbReference type="STRING" id="1555112.LIP_3436"/>
<evidence type="ECO:0000313" key="6">
    <source>
        <dbReference type="EMBL" id="BAS29248.1"/>
    </source>
</evidence>